<keyword evidence="2" id="KW-1185">Reference proteome</keyword>
<dbReference type="EMBL" id="PGTY01000003">
    <property type="protein sequence ID" value="PJI85189.1"/>
    <property type="molecule type" value="Genomic_DNA"/>
</dbReference>
<evidence type="ECO:0000313" key="1">
    <source>
        <dbReference type="EMBL" id="PJI85189.1"/>
    </source>
</evidence>
<dbReference type="OrthoDB" id="7842657at2"/>
<comment type="caution">
    <text evidence="1">The sequence shown here is derived from an EMBL/GenBank/DDBJ whole genome shotgun (WGS) entry which is preliminary data.</text>
</comment>
<evidence type="ECO:0000313" key="2">
    <source>
        <dbReference type="Proteomes" id="UP000228531"/>
    </source>
</evidence>
<proteinExistence type="predicted"/>
<accession>A0A2M8W2P6</accession>
<reference evidence="1 2" key="1">
    <citation type="submission" date="2017-11" db="EMBL/GenBank/DDBJ databases">
        <title>Genomic Encyclopedia of Archaeal and Bacterial Type Strains, Phase II (KMG-II): From Individual Species to Whole Genera.</title>
        <authorList>
            <person name="Goeker M."/>
        </authorList>
    </citation>
    <scope>NUCLEOTIDE SEQUENCE [LARGE SCALE GENOMIC DNA]</scope>
    <source>
        <strain evidence="1 2">DSM 29128</strain>
    </source>
</reference>
<sequence>MRRGFSLLIFLLILGLPVIALNFGGSEITSLITERATAPTPQAPAIAEEAEPDDPVQWLSDRPALRDVFIPDELTPARYVEIETLVPLADLLAAGEAQPDESLQELYAAARAPTQLMPYCADILATIGTVCDVVYADAHETRDGRWMMDGRLAFVPSGDLGAPETTENGELMRTTALLPFTGDLRPPNEAATRIDMLQQAQSICDALRNRLGNCVVTQVTFDLHELWITDLEALPANTNPQRIEATAAFTVYADSAQFDTTSFADMVAALAEQS</sequence>
<dbReference type="Proteomes" id="UP000228531">
    <property type="component" value="Unassembled WGS sequence"/>
</dbReference>
<protein>
    <submittedName>
        <fullName evidence="1">Uncharacterized protein</fullName>
    </submittedName>
</protein>
<dbReference type="AlphaFoldDB" id="A0A2M8W2P6"/>
<name>A0A2M8W2P6_9RHOB</name>
<dbReference type="RefSeq" id="WP_100369134.1">
    <property type="nucleotide sequence ID" value="NZ_PGTY01000003.1"/>
</dbReference>
<organism evidence="1 2">
    <name type="scientific">Yoonia maricola</name>
    <dbReference type="NCBI Taxonomy" id="420999"/>
    <lineage>
        <taxon>Bacteria</taxon>
        <taxon>Pseudomonadati</taxon>
        <taxon>Pseudomonadota</taxon>
        <taxon>Alphaproteobacteria</taxon>
        <taxon>Rhodobacterales</taxon>
        <taxon>Paracoccaceae</taxon>
        <taxon>Yoonia</taxon>
    </lineage>
</organism>
<gene>
    <name evidence="1" type="ORF">BC777_3188</name>
</gene>